<feature type="transmembrane region" description="Helical" evidence="5">
    <location>
        <begin position="137"/>
        <end position="159"/>
    </location>
</feature>
<gene>
    <name evidence="6" type="ORF">F0P93_01330</name>
</gene>
<dbReference type="EMBL" id="VTWS01000001">
    <property type="protein sequence ID" value="KAA9356423.1"/>
    <property type="molecule type" value="Genomic_DNA"/>
</dbReference>
<evidence type="ECO:0000256" key="4">
    <source>
        <dbReference type="SAM" id="MobiDB-lite"/>
    </source>
</evidence>
<dbReference type="PANTHER" id="PTHR44227">
    <property type="match status" value="1"/>
</dbReference>
<sequence length="664" mass="75690">MVYILWQFNRTLNPAMAKPKPTGQRTNPSRPQAIPASSPLKPAQPAPPVLAKNGYQIYLWLPLLLLTVFIAYAFGFSNGFVDWDDSEYVFGNPYVLEPTADHVRTLLKSVVALNYHPLTMLSLAANSALFGPEATSFIVTNTAIHLLNTFLIFGFAYQLSHKNQWVALFVAALWGLHPMHVESVIWVSERKDVLYTFFFLLACMTYLRYRKSGAIIWLLFTFSLFVASCITKAMAVVLPFVLLLIDYWNAGDQPLKKTFKPAVLVEKFPFLLVAVFVGLVATNVQAGGDFHGWLLRIAEKKDAVGQEPFAARWLVYGSYGFLMYLIKLVAPFRLSAFYPYPENVRNIELQHWLGPVALLLVVGYAVWQLLTAKTERQRLVVFGIGFFLITIFLVLQFMTVGAAIMADRYSYLSYFGLIFLVVYGLYLLTGQNPSRLRLATIGLGVFTALCFYRTIQQVKVWKNTETLWLNALQYYPDNDQMREGLGDYYGKNNRIDEAMQQFKAAMENGSNRYHCYEGLGNAYGLKNDFPKALEMYNQAIRMDSTKSDVYYNRGLTYNKTSRFQDALRDFNKALTLAPGKDSVVLTARGFTYLQLKKYQESLSDYERYLRYKPNDPTALHNRGVDRFYLGDRPGALADIRRAVALKPDYEEAKNNLRQLEQAGQ</sequence>
<feature type="repeat" description="TPR" evidence="3">
    <location>
        <begin position="513"/>
        <end position="546"/>
    </location>
</feature>
<feature type="transmembrane region" description="Helical" evidence="5">
    <location>
        <begin position="436"/>
        <end position="455"/>
    </location>
</feature>
<name>A0A5N1JRG7_9BACT</name>
<dbReference type="SMART" id="SM00028">
    <property type="entry name" value="TPR"/>
    <property type="match status" value="5"/>
</dbReference>
<feature type="transmembrane region" description="Helical" evidence="5">
    <location>
        <begin position="268"/>
        <end position="288"/>
    </location>
</feature>
<feature type="transmembrane region" description="Helical" evidence="5">
    <location>
        <begin position="309"/>
        <end position="329"/>
    </location>
</feature>
<dbReference type="Proteomes" id="UP000326344">
    <property type="component" value="Unassembled WGS sequence"/>
</dbReference>
<comment type="caution">
    <text evidence="6">The sequence shown here is derived from an EMBL/GenBank/DDBJ whole genome shotgun (WGS) entry which is preliminary data.</text>
</comment>
<keyword evidence="5" id="KW-0812">Transmembrane</keyword>
<evidence type="ECO:0000256" key="3">
    <source>
        <dbReference type="PROSITE-ProRule" id="PRU00339"/>
    </source>
</evidence>
<dbReference type="PROSITE" id="PS50293">
    <property type="entry name" value="TPR_REGION"/>
    <property type="match status" value="1"/>
</dbReference>
<keyword evidence="5" id="KW-0472">Membrane</keyword>
<dbReference type="InterPro" id="IPR019734">
    <property type="entry name" value="TPR_rpt"/>
</dbReference>
<keyword evidence="1" id="KW-0677">Repeat</keyword>
<feature type="repeat" description="TPR" evidence="3">
    <location>
        <begin position="547"/>
        <end position="580"/>
    </location>
</feature>
<dbReference type="PROSITE" id="PS50005">
    <property type="entry name" value="TPR"/>
    <property type="match status" value="3"/>
</dbReference>
<dbReference type="Pfam" id="PF00515">
    <property type="entry name" value="TPR_1"/>
    <property type="match status" value="1"/>
</dbReference>
<protein>
    <submittedName>
        <fullName evidence="6">Tetratricopeptide repeat protein</fullName>
    </submittedName>
</protein>
<proteinExistence type="predicted"/>
<evidence type="ECO:0000256" key="5">
    <source>
        <dbReference type="SAM" id="Phobius"/>
    </source>
</evidence>
<keyword evidence="2 3" id="KW-0802">TPR repeat</keyword>
<accession>A0A5N1JRG7</accession>
<dbReference type="InterPro" id="IPR052346">
    <property type="entry name" value="O-mannosyl-transferase_TMTC"/>
</dbReference>
<feature type="region of interest" description="Disordered" evidence="4">
    <location>
        <begin position="15"/>
        <end position="45"/>
    </location>
</feature>
<evidence type="ECO:0000313" key="7">
    <source>
        <dbReference type="Proteomes" id="UP000326344"/>
    </source>
</evidence>
<feature type="transmembrane region" description="Helical" evidence="5">
    <location>
        <begin position="349"/>
        <end position="367"/>
    </location>
</feature>
<dbReference type="PANTHER" id="PTHR44227:SF3">
    <property type="entry name" value="PROTEIN O-MANNOSYL-TRANSFERASE TMTC4"/>
    <property type="match status" value="1"/>
</dbReference>
<dbReference type="SUPFAM" id="SSF81901">
    <property type="entry name" value="HCP-like"/>
    <property type="match status" value="1"/>
</dbReference>
<feature type="transmembrane region" description="Helical" evidence="5">
    <location>
        <begin position="379"/>
        <end position="405"/>
    </location>
</feature>
<dbReference type="Gene3D" id="1.25.40.10">
    <property type="entry name" value="Tetratricopeptide repeat domain"/>
    <property type="match status" value="2"/>
</dbReference>
<reference evidence="6 7" key="1">
    <citation type="submission" date="2019-09" db="EMBL/GenBank/DDBJ databases">
        <title>Genome Sequence of Larkinella sp MA1.</title>
        <authorList>
            <person name="Srinivasan S."/>
        </authorList>
    </citation>
    <scope>NUCLEOTIDE SEQUENCE [LARGE SCALE GENOMIC DNA]</scope>
    <source>
        <strain evidence="6 7">MA1</strain>
    </source>
</reference>
<feature type="transmembrane region" description="Helical" evidence="5">
    <location>
        <begin position="193"/>
        <end position="209"/>
    </location>
</feature>
<evidence type="ECO:0000313" key="6">
    <source>
        <dbReference type="EMBL" id="KAA9356423.1"/>
    </source>
</evidence>
<organism evidence="6 7">
    <name type="scientific">Larkinella humicola</name>
    <dbReference type="NCBI Taxonomy" id="2607654"/>
    <lineage>
        <taxon>Bacteria</taxon>
        <taxon>Pseudomonadati</taxon>
        <taxon>Bacteroidota</taxon>
        <taxon>Cytophagia</taxon>
        <taxon>Cytophagales</taxon>
        <taxon>Spirosomataceae</taxon>
        <taxon>Larkinella</taxon>
    </lineage>
</organism>
<keyword evidence="5" id="KW-1133">Transmembrane helix</keyword>
<evidence type="ECO:0000256" key="1">
    <source>
        <dbReference type="ARBA" id="ARBA00022737"/>
    </source>
</evidence>
<feature type="transmembrane region" description="Helical" evidence="5">
    <location>
        <begin position="57"/>
        <end position="76"/>
    </location>
</feature>
<feature type="transmembrane region" description="Helical" evidence="5">
    <location>
        <begin position="411"/>
        <end position="429"/>
    </location>
</feature>
<dbReference type="InterPro" id="IPR011990">
    <property type="entry name" value="TPR-like_helical_dom_sf"/>
</dbReference>
<dbReference type="AlphaFoldDB" id="A0A5N1JRG7"/>
<evidence type="ECO:0000256" key="2">
    <source>
        <dbReference type="ARBA" id="ARBA00022803"/>
    </source>
</evidence>
<feature type="transmembrane region" description="Helical" evidence="5">
    <location>
        <begin position="216"/>
        <end position="248"/>
    </location>
</feature>
<keyword evidence="7" id="KW-1185">Reference proteome</keyword>
<dbReference type="Pfam" id="PF13181">
    <property type="entry name" value="TPR_8"/>
    <property type="match status" value="2"/>
</dbReference>
<feature type="transmembrane region" description="Helical" evidence="5">
    <location>
        <begin position="166"/>
        <end position="187"/>
    </location>
</feature>
<feature type="repeat" description="TPR" evidence="3">
    <location>
        <begin position="582"/>
        <end position="615"/>
    </location>
</feature>